<dbReference type="Proteomes" id="UP001310692">
    <property type="component" value="Unassembled WGS sequence"/>
</dbReference>
<accession>A0ABU7LW13</accession>
<dbReference type="SUPFAM" id="SSF55961">
    <property type="entry name" value="Bet v1-like"/>
    <property type="match status" value="1"/>
</dbReference>
<evidence type="ECO:0000259" key="7">
    <source>
        <dbReference type="PROSITE" id="PS51296"/>
    </source>
</evidence>
<evidence type="ECO:0000256" key="6">
    <source>
        <dbReference type="ARBA" id="ARBA00023014"/>
    </source>
</evidence>
<comment type="caution">
    <text evidence="8">The sequence shown here is derived from an EMBL/GenBank/DDBJ whole genome shotgun (WGS) entry which is preliminary data.</text>
</comment>
<comment type="cofactor">
    <cofactor evidence="1">
        <name>Fe cation</name>
        <dbReference type="ChEBI" id="CHEBI:24875"/>
    </cofactor>
</comment>
<proteinExistence type="predicted"/>
<organism evidence="8 9">
    <name type="scientific">Hyphobacterium marinum</name>
    <dbReference type="NCBI Taxonomy" id="3116574"/>
    <lineage>
        <taxon>Bacteria</taxon>
        <taxon>Pseudomonadati</taxon>
        <taxon>Pseudomonadota</taxon>
        <taxon>Alphaproteobacteria</taxon>
        <taxon>Maricaulales</taxon>
        <taxon>Maricaulaceae</taxon>
        <taxon>Hyphobacterium</taxon>
    </lineage>
</organism>
<dbReference type="RefSeq" id="WP_330195280.1">
    <property type="nucleotide sequence ID" value="NZ_JAZDRO010000001.1"/>
</dbReference>
<keyword evidence="2" id="KW-0001">2Fe-2S</keyword>
<dbReference type="Gene3D" id="3.90.380.10">
    <property type="entry name" value="Naphthalene 1,2-dioxygenase Alpha Subunit, Chain A, domain 1"/>
    <property type="match status" value="2"/>
</dbReference>
<dbReference type="Gene3D" id="2.102.10.10">
    <property type="entry name" value="Rieske [2Fe-2S] iron-sulphur domain"/>
    <property type="match status" value="1"/>
</dbReference>
<name>A0ABU7LW13_9PROT</name>
<evidence type="ECO:0000256" key="1">
    <source>
        <dbReference type="ARBA" id="ARBA00001962"/>
    </source>
</evidence>
<dbReference type="InterPro" id="IPR036922">
    <property type="entry name" value="Rieske_2Fe-2S_sf"/>
</dbReference>
<dbReference type="EMBL" id="JAZDRO010000001">
    <property type="protein sequence ID" value="MEE2565748.1"/>
    <property type="molecule type" value="Genomic_DNA"/>
</dbReference>
<dbReference type="InterPro" id="IPR015879">
    <property type="entry name" value="Ring_hydroxy_dOase_asu_C_dom"/>
</dbReference>
<dbReference type="CDD" id="cd03469">
    <property type="entry name" value="Rieske_RO_Alpha_N"/>
    <property type="match status" value="1"/>
</dbReference>
<feature type="domain" description="Rieske" evidence="7">
    <location>
        <begin position="41"/>
        <end position="149"/>
    </location>
</feature>
<dbReference type="GO" id="GO:0051213">
    <property type="term" value="F:dioxygenase activity"/>
    <property type="evidence" value="ECO:0007669"/>
    <property type="project" value="UniProtKB-KW"/>
</dbReference>
<evidence type="ECO:0000256" key="2">
    <source>
        <dbReference type="ARBA" id="ARBA00022714"/>
    </source>
</evidence>
<dbReference type="Pfam" id="PF00355">
    <property type="entry name" value="Rieske"/>
    <property type="match status" value="1"/>
</dbReference>
<evidence type="ECO:0000313" key="8">
    <source>
        <dbReference type="EMBL" id="MEE2565748.1"/>
    </source>
</evidence>
<keyword evidence="5" id="KW-0408">Iron</keyword>
<protein>
    <submittedName>
        <fullName evidence="8">Aromatic ring-hydroxylating dioxygenase subunit alpha</fullName>
    </submittedName>
</protein>
<dbReference type="PROSITE" id="PS51296">
    <property type="entry name" value="RIESKE"/>
    <property type="match status" value="1"/>
</dbReference>
<dbReference type="PANTHER" id="PTHR43756">
    <property type="entry name" value="CHOLINE MONOOXYGENASE, CHLOROPLASTIC"/>
    <property type="match status" value="1"/>
</dbReference>
<evidence type="ECO:0000256" key="4">
    <source>
        <dbReference type="ARBA" id="ARBA00023002"/>
    </source>
</evidence>
<evidence type="ECO:0000313" key="9">
    <source>
        <dbReference type="Proteomes" id="UP001310692"/>
    </source>
</evidence>
<dbReference type="PRINTS" id="PR00090">
    <property type="entry name" value="RNGDIOXGNASE"/>
</dbReference>
<dbReference type="Pfam" id="PF00848">
    <property type="entry name" value="Ring_hydroxyl_A"/>
    <property type="match status" value="2"/>
</dbReference>
<evidence type="ECO:0000256" key="5">
    <source>
        <dbReference type="ARBA" id="ARBA00023004"/>
    </source>
</evidence>
<keyword evidence="3" id="KW-0479">Metal-binding</keyword>
<keyword evidence="4" id="KW-0560">Oxidoreductase</keyword>
<keyword evidence="6" id="KW-0411">Iron-sulfur</keyword>
<dbReference type="SUPFAM" id="SSF50022">
    <property type="entry name" value="ISP domain"/>
    <property type="match status" value="1"/>
</dbReference>
<reference evidence="8 9" key="1">
    <citation type="submission" date="2024-01" db="EMBL/GenBank/DDBJ databases">
        <title>Hyphobacterium bacterium isolated from marine sediment.</title>
        <authorList>
            <person name="Zhao S."/>
        </authorList>
    </citation>
    <scope>NUCLEOTIDE SEQUENCE [LARGE SCALE GENOMIC DNA]</scope>
    <source>
        <strain evidence="8 9">Y60-23</strain>
    </source>
</reference>
<dbReference type="InterPro" id="IPR017941">
    <property type="entry name" value="Rieske_2Fe-2S"/>
</dbReference>
<keyword evidence="9" id="KW-1185">Reference proteome</keyword>
<keyword evidence="8" id="KW-0223">Dioxygenase</keyword>
<dbReference type="InterPro" id="IPR001663">
    <property type="entry name" value="Rng_hydr_dOase-A"/>
</dbReference>
<evidence type="ECO:0000256" key="3">
    <source>
        <dbReference type="ARBA" id="ARBA00022723"/>
    </source>
</evidence>
<gene>
    <name evidence="8" type="ORF">V0U35_03570</name>
</gene>
<sequence length="359" mass="39907">MDDRTPPLPPDLRNASALPADYYLGADRLAFDLEHILAPGWQVIAPASAVRDPGDHIVRDIAGKPVLIVRNDEGRLNGFFNVCRHRAGPLATCDGKGAKRLRCAYHGWIYNLDGELRVAPEMQEAEGFTRDGIALYPVEVREWRGLVFARAGTGGPDFDTVIGPLDARIVNCGLEAMAHHHAHVYEVACNWKVYVDNYLESYHVPSVHPALDSLLDCTTYEVTLDDWTSIQRSPVGDDTGPYSAGDALYVFVWPNTMLNILPGRLQTNRVVPDGPDRCKVEFDFYYAPGVEARAEADDTFSAEVQEEDCTICEQVQRALASGVYTPGRLSPTQEAALWHWQNLLRECHSASKIIREICT</sequence>
<dbReference type="PANTHER" id="PTHR43756:SF5">
    <property type="entry name" value="CHOLINE MONOOXYGENASE, CHLOROPLASTIC"/>
    <property type="match status" value="1"/>
</dbReference>